<keyword evidence="2" id="KW-1185">Reference proteome</keyword>
<dbReference type="EMBL" id="NDYL01000001">
    <property type="protein sequence ID" value="OXB94842.1"/>
    <property type="molecule type" value="Genomic_DNA"/>
</dbReference>
<name>A0A226QTL0_9BACL</name>
<organism evidence="1 2">
    <name type="scientific">Parageobacillus galactosidasius</name>
    <dbReference type="NCBI Taxonomy" id="883812"/>
    <lineage>
        <taxon>Bacteria</taxon>
        <taxon>Bacillati</taxon>
        <taxon>Bacillota</taxon>
        <taxon>Bacilli</taxon>
        <taxon>Bacillales</taxon>
        <taxon>Anoxybacillaceae</taxon>
        <taxon>Parageobacillus</taxon>
    </lineage>
</organism>
<dbReference type="AlphaFoldDB" id="A0A226QTL0"/>
<reference evidence="1 2" key="1">
    <citation type="submission" date="2017-04" db="EMBL/GenBank/DDBJ databases">
        <title>The genome sequence of Parageobacillus galactosidasius DSM 18751.</title>
        <authorList>
            <person name="Ramaloko W.T."/>
            <person name="Koen N."/>
            <person name="Polliack S."/>
            <person name="Aliyu H."/>
            <person name="Lebre P."/>
            <person name="Mohr T."/>
            <person name="Oswald F."/>
            <person name="Zwick M."/>
            <person name="Neumann A."/>
            <person name="Syldatk C."/>
            <person name="Cowan D."/>
            <person name="De Maayer P."/>
        </authorList>
    </citation>
    <scope>NUCLEOTIDE SEQUENCE [LARGE SCALE GENOMIC DNA]</scope>
    <source>
        <strain evidence="1 2">DSM 18751</strain>
    </source>
</reference>
<dbReference type="RefSeq" id="WP_089097297.1">
    <property type="nucleotide sequence ID" value="NZ_NDYL01000001.1"/>
</dbReference>
<dbReference type="Proteomes" id="UP000198394">
    <property type="component" value="Unassembled WGS sequence"/>
</dbReference>
<gene>
    <name evidence="1" type="ORF">B9L23_08245</name>
</gene>
<comment type="caution">
    <text evidence="1">The sequence shown here is derived from an EMBL/GenBank/DDBJ whole genome shotgun (WGS) entry which is preliminary data.</text>
</comment>
<sequence length="77" mass="9343">MGDDQAFNFLDELIVEHKETPFEEEIITLEDQVRTSYLLVNTLLHLLIQKKIIQPHEVHNLLRELHQELRNRRGRWE</sequence>
<proteinExistence type="predicted"/>
<evidence type="ECO:0000313" key="2">
    <source>
        <dbReference type="Proteomes" id="UP000198394"/>
    </source>
</evidence>
<protein>
    <submittedName>
        <fullName evidence="1">Uncharacterized protein</fullName>
    </submittedName>
</protein>
<evidence type="ECO:0000313" key="1">
    <source>
        <dbReference type="EMBL" id="OXB94842.1"/>
    </source>
</evidence>
<accession>A0A226QTL0</accession>